<dbReference type="PANTHER" id="PTHR30510">
    <property type="entry name" value="UPF0229 PROTEIN YEAH"/>
    <property type="match status" value="1"/>
</dbReference>
<comment type="caution">
    <text evidence="3">The sequence shown here is derived from an EMBL/GenBank/DDBJ whole genome shotgun (WGS) entry which is preliminary data.</text>
</comment>
<gene>
    <name evidence="3" type="ORF">HNQ99_002232</name>
</gene>
<evidence type="ECO:0000256" key="1">
    <source>
        <dbReference type="HAMAP-Rule" id="MF_01232"/>
    </source>
</evidence>
<dbReference type="EMBL" id="JACHOV010000008">
    <property type="protein sequence ID" value="MBB4641914.1"/>
    <property type="molecule type" value="Genomic_DNA"/>
</dbReference>
<sequence>MYVIDRRLNPGGKSLVNRQRFLRRARSLVQRAVRDSLKGRSIKDIDQEGEVSIVRKGVHEPSLHRTQSGGNRDHIFPGNKEYIEGDKIPRPPGGSGQGSGGSEAGTGEGEDEFRFVLTREEFLDLFLDDLELPDLAKRRLIGGTSFELRRAGFQTTGSPATLSIGRTMRNAMSRRIALKRPKSEDLKALEEEIARLEELGDTDADLLLKLIEERNLLERRRKLISYIDPIDLRYRRYEHHPKPIAQAVMFCLMDVSGSMSEHMKDLAKRFYALLHLFLTRCYRHVEVVFIRHTDRAEEVDEETFFYSRETGGTLVSSALDKMMEVVKDRYNPEDWNIYVAQASDGDNMSSDNPKTVSLMQNEIIPISQYVAYLEVGREEDPMAGGTLSSGSELWQAYERVESPPERFVMRKVHHRREIYPVFRELFQKRGVGAKTT</sequence>
<dbReference type="InterPro" id="IPR036465">
    <property type="entry name" value="vWFA_dom_sf"/>
</dbReference>
<protein>
    <recommendedName>
        <fullName evidence="1">UPF0229 protein HNQ99_002232</fullName>
    </recommendedName>
</protein>
<keyword evidence="4" id="KW-1185">Reference proteome</keyword>
<accession>A0A840HWX8</accession>
<evidence type="ECO:0000256" key="2">
    <source>
        <dbReference type="SAM" id="MobiDB-lite"/>
    </source>
</evidence>
<feature type="compositionally biased region" description="Gly residues" evidence="2">
    <location>
        <begin position="93"/>
        <end position="107"/>
    </location>
</feature>
<dbReference type="Proteomes" id="UP000575068">
    <property type="component" value="Unassembled WGS sequence"/>
</dbReference>
<dbReference type="HAMAP" id="MF_01232">
    <property type="entry name" value="UPF0229"/>
    <property type="match status" value="1"/>
</dbReference>
<dbReference type="InterPro" id="IPR006698">
    <property type="entry name" value="UPF0229"/>
</dbReference>
<dbReference type="AlphaFoldDB" id="A0A840HWX8"/>
<feature type="compositionally biased region" description="Basic and acidic residues" evidence="2">
    <location>
        <begin position="71"/>
        <end position="89"/>
    </location>
</feature>
<evidence type="ECO:0000313" key="3">
    <source>
        <dbReference type="EMBL" id="MBB4641914.1"/>
    </source>
</evidence>
<evidence type="ECO:0000313" key="4">
    <source>
        <dbReference type="Proteomes" id="UP000575068"/>
    </source>
</evidence>
<dbReference type="Pfam" id="PF04285">
    <property type="entry name" value="DUF444"/>
    <property type="match status" value="1"/>
</dbReference>
<dbReference type="PANTHER" id="PTHR30510:SF2">
    <property type="entry name" value="UPF0229 PROTEIN YEAH"/>
    <property type="match status" value="1"/>
</dbReference>
<proteinExistence type="inferred from homology"/>
<comment type="similarity">
    <text evidence="1">Belongs to the UPF0229 family.</text>
</comment>
<dbReference type="RefSeq" id="WP_184475701.1">
    <property type="nucleotide sequence ID" value="NZ_JACHOV010000008.1"/>
</dbReference>
<dbReference type="NCBIfam" id="NF003708">
    <property type="entry name" value="PRK05325.1-3"/>
    <property type="match status" value="1"/>
</dbReference>
<feature type="region of interest" description="Disordered" evidence="2">
    <location>
        <begin position="61"/>
        <end position="108"/>
    </location>
</feature>
<dbReference type="NCBIfam" id="NF003707">
    <property type="entry name" value="PRK05325.1-2"/>
    <property type="match status" value="1"/>
</dbReference>
<organism evidence="3 4">
    <name type="scientific">Rhizorhapis suberifaciens</name>
    <name type="common">corky root of lettuce</name>
    <dbReference type="NCBI Taxonomy" id="13656"/>
    <lineage>
        <taxon>Bacteria</taxon>
        <taxon>Pseudomonadati</taxon>
        <taxon>Pseudomonadota</taxon>
        <taxon>Alphaproteobacteria</taxon>
        <taxon>Sphingomonadales</taxon>
        <taxon>Sphingomonadaceae</taxon>
        <taxon>Rhizorhapis</taxon>
    </lineage>
</organism>
<reference evidence="3 4" key="1">
    <citation type="submission" date="2020-08" db="EMBL/GenBank/DDBJ databases">
        <title>Genomic Encyclopedia of Type Strains, Phase IV (KMG-IV): sequencing the most valuable type-strain genomes for metagenomic binning, comparative biology and taxonomic classification.</title>
        <authorList>
            <person name="Goeker M."/>
        </authorList>
    </citation>
    <scope>NUCLEOTIDE SEQUENCE [LARGE SCALE GENOMIC DNA]</scope>
    <source>
        <strain evidence="3 4">DSM 7465</strain>
    </source>
</reference>
<dbReference type="SUPFAM" id="SSF53300">
    <property type="entry name" value="vWA-like"/>
    <property type="match status" value="1"/>
</dbReference>
<name>A0A840HWX8_9SPHN</name>